<dbReference type="Gene3D" id="2.170.130.10">
    <property type="entry name" value="TonB-dependent receptor, plug domain"/>
    <property type="match status" value="1"/>
</dbReference>
<evidence type="ECO:0000256" key="12">
    <source>
        <dbReference type="ARBA" id="ARBA00023170"/>
    </source>
</evidence>
<evidence type="ECO:0000256" key="4">
    <source>
        <dbReference type="ARBA" id="ARBA00022452"/>
    </source>
</evidence>
<feature type="region of interest" description="Disordered" evidence="17">
    <location>
        <begin position="43"/>
        <end position="92"/>
    </location>
</feature>
<evidence type="ECO:0000256" key="5">
    <source>
        <dbReference type="ARBA" id="ARBA00022496"/>
    </source>
</evidence>
<dbReference type="PANTHER" id="PTHR32552">
    <property type="entry name" value="FERRICHROME IRON RECEPTOR-RELATED"/>
    <property type="match status" value="1"/>
</dbReference>
<evidence type="ECO:0000256" key="6">
    <source>
        <dbReference type="ARBA" id="ARBA00022692"/>
    </source>
</evidence>
<keyword evidence="10 16" id="KW-0798">TonB box</keyword>
<dbReference type="InterPro" id="IPR037066">
    <property type="entry name" value="Plug_dom_sf"/>
</dbReference>
<keyword evidence="3 14" id="KW-0813">Transport</keyword>
<proteinExistence type="inferred from homology"/>
<evidence type="ECO:0000256" key="16">
    <source>
        <dbReference type="RuleBase" id="RU003357"/>
    </source>
</evidence>
<dbReference type="GO" id="GO:0038023">
    <property type="term" value="F:signaling receptor activity"/>
    <property type="evidence" value="ECO:0007669"/>
    <property type="project" value="InterPro"/>
</dbReference>
<dbReference type="InterPro" id="IPR012910">
    <property type="entry name" value="Plug_dom"/>
</dbReference>
<feature type="short sequence motif" description="TonB C-terminal box" evidence="15">
    <location>
        <begin position="748"/>
        <end position="765"/>
    </location>
</feature>
<dbReference type="PROSITE" id="PS52016">
    <property type="entry name" value="TONB_DEPENDENT_REC_3"/>
    <property type="match status" value="1"/>
</dbReference>
<evidence type="ECO:0000256" key="8">
    <source>
        <dbReference type="ARBA" id="ARBA00023004"/>
    </source>
</evidence>
<keyword evidence="22" id="KW-1185">Reference proteome</keyword>
<feature type="chain" id="PRO_5003171763" evidence="18">
    <location>
        <begin position="30"/>
        <end position="765"/>
    </location>
</feature>
<keyword evidence="6 14" id="KW-0812">Transmembrane</keyword>
<feature type="signal peptide" evidence="18">
    <location>
        <begin position="1"/>
        <end position="29"/>
    </location>
</feature>
<dbReference type="NCBIfam" id="TIGR01783">
    <property type="entry name" value="TonB-siderophor"/>
    <property type="match status" value="1"/>
</dbReference>
<feature type="domain" description="TonB-dependent receptor-like beta-barrel" evidence="19">
    <location>
        <begin position="278"/>
        <end position="721"/>
    </location>
</feature>
<keyword evidence="7 18" id="KW-0732">Signal</keyword>
<sequence>MQEIKGRARLLVTVSALALGFGLASSASAQDAQILPPVRVTTPADAPKKVKRQAPQTASVDRSLGQDQGQGGQGGEARQGGDSGPSGFTPQTASIGPFANVKLLDTPYSIDVVDQKVLDNQQVRSLDQALKYVPSAQLEPRGGIDVGRPQSRGFEGDTFANTRLDGMNIFAVTAQPLEMIDHIEVVNGLTGAFYGPANPAGMFNFVAKRPTDYFLNEFTTGYSTNGGWLSHADVGGRVGPNGFFGYRLNFVNEEGSGYVSTSHLDRKLASGAFDFRFSNNTVLEVNASYYNYQKSGYPGGFSVPNYFSNVPTSIQLPKLDPTQAGYGQEFTSSRYEVDTESAKIKHDFGNGWNLTAGVLHNRTDRFFSSVSNAISADGTKFTQSLSANPATPPARTDAFSNTANLNGKLDTYGIGHEVVLGTTGYRTEAYSSPQTSALTKTLVTNRDIYDPLEVAPIYIPGRPPMYKSSDGWQQSVIVGDTITLNRYFSAMAVGSYSWIGSHGYNASGVQTSETYTDGFSPTAALMFKPLQNITTYVAYADSLQKGDTLTAGGVTRTLDPYRSEQYEAGVKAKLGGIDARVAIFQIERPFAYVDGTVVNEAGNQRNQGVEFQAGGQVYENIHLLTGVTFLDPKLLDAVDPNAEGKQIIGVPEVQANILVEYYVPWVENLVASANVHYVGERAVNNVNTSWADAFTTVDLGARYETEVFGRKTTLRLNVNNVFDEKSWAAVMPGSIIGDPGTATKGANTAFLGSPREVVFTGTVRF</sequence>
<accession>E3HYP0</accession>
<feature type="compositionally biased region" description="Gly residues" evidence="17">
    <location>
        <begin position="68"/>
        <end position="84"/>
    </location>
</feature>
<dbReference type="InterPro" id="IPR039426">
    <property type="entry name" value="TonB-dep_rcpt-like"/>
</dbReference>
<keyword evidence="12 21" id="KW-0675">Receptor</keyword>
<evidence type="ECO:0000256" key="13">
    <source>
        <dbReference type="ARBA" id="ARBA00023237"/>
    </source>
</evidence>
<dbReference type="GO" id="GO:0015891">
    <property type="term" value="P:siderophore transport"/>
    <property type="evidence" value="ECO:0007669"/>
    <property type="project" value="InterPro"/>
</dbReference>
<dbReference type="InterPro" id="IPR000531">
    <property type="entry name" value="Beta-barrel_TonB"/>
</dbReference>
<feature type="domain" description="TonB-dependent receptor plug" evidence="20">
    <location>
        <begin position="103"/>
        <end position="201"/>
    </location>
</feature>
<dbReference type="STRING" id="648757.Rvan_0499"/>
<dbReference type="InterPro" id="IPR010917">
    <property type="entry name" value="TonB_rcpt_CS"/>
</dbReference>
<keyword evidence="4 14" id="KW-1134">Transmembrane beta strand</keyword>
<dbReference type="GO" id="GO:0009279">
    <property type="term" value="C:cell outer membrane"/>
    <property type="evidence" value="ECO:0007669"/>
    <property type="project" value="UniProtKB-SubCell"/>
</dbReference>
<keyword evidence="13 14" id="KW-0998">Cell outer membrane</keyword>
<dbReference type="Gene3D" id="2.40.170.20">
    <property type="entry name" value="TonB-dependent receptor, beta-barrel domain"/>
    <property type="match status" value="1"/>
</dbReference>
<dbReference type="Pfam" id="PF00593">
    <property type="entry name" value="TonB_dep_Rec_b-barrel"/>
    <property type="match status" value="1"/>
</dbReference>
<evidence type="ECO:0000259" key="20">
    <source>
        <dbReference type="Pfam" id="PF07715"/>
    </source>
</evidence>
<keyword evidence="5" id="KW-0410">Iron transport</keyword>
<evidence type="ECO:0000313" key="21">
    <source>
        <dbReference type="EMBL" id="ADP69781.1"/>
    </source>
</evidence>
<evidence type="ECO:0000313" key="22">
    <source>
        <dbReference type="Proteomes" id="UP000001399"/>
    </source>
</evidence>
<keyword evidence="11 14" id="KW-0472">Membrane</keyword>
<dbReference type="KEGG" id="rva:Rvan_0499"/>
<comment type="similarity">
    <text evidence="2 14 16">Belongs to the TonB-dependent receptor family.</text>
</comment>
<comment type="subcellular location">
    <subcellularLocation>
        <location evidence="1 14">Cell outer membrane</location>
        <topology evidence="1 14">Multi-pass membrane protein</topology>
    </subcellularLocation>
</comment>
<evidence type="ECO:0000256" key="1">
    <source>
        <dbReference type="ARBA" id="ARBA00004571"/>
    </source>
</evidence>
<dbReference type="InterPro" id="IPR010105">
    <property type="entry name" value="TonB_sidphr_rcpt"/>
</dbReference>
<keyword evidence="8" id="KW-0408">Iron</keyword>
<evidence type="ECO:0000256" key="17">
    <source>
        <dbReference type="SAM" id="MobiDB-lite"/>
    </source>
</evidence>
<evidence type="ECO:0000256" key="9">
    <source>
        <dbReference type="ARBA" id="ARBA00023065"/>
    </source>
</evidence>
<dbReference type="SUPFAM" id="SSF56935">
    <property type="entry name" value="Porins"/>
    <property type="match status" value="1"/>
</dbReference>
<evidence type="ECO:0000256" key="10">
    <source>
        <dbReference type="ARBA" id="ARBA00023077"/>
    </source>
</evidence>
<dbReference type="CDD" id="cd01347">
    <property type="entry name" value="ligand_gated_channel"/>
    <property type="match status" value="1"/>
</dbReference>
<evidence type="ECO:0000256" key="11">
    <source>
        <dbReference type="ARBA" id="ARBA00023136"/>
    </source>
</evidence>
<dbReference type="InterPro" id="IPR036942">
    <property type="entry name" value="Beta-barrel_TonB_sf"/>
</dbReference>
<dbReference type="EMBL" id="CP002292">
    <property type="protein sequence ID" value="ADP69781.1"/>
    <property type="molecule type" value="Genomic_DNA"/>
</dbReference>
<name>E3HYP0_RHOVT</name>
<organism evidence="21 22">
    <name type="scientific">Rhodomicrobium vannielii (strain ATCC 17100 / DSM 162 / LMG 4299 / NCIMB 10020 / ATH 3.1.1)</name>
    <dbReference type="NCBI Taxonomy" id="648757"/>
    <lineage>
        <taxon>Bacteria</taxon>
        <taxon>Pseudomonadati</taxon>
        <taxon>Pseudomonadota</taxon>
        <taxon>Alphaproteobacteria</taxon>
        <taxon>Hyphomicrobiales</taxon>
        <taxon>Hyphomicrobiaceae</taxon>
        <taxon>Rhodomicrobium</taxon>
    </lineage>
</organism>
<evidence type="ECO:0000256" key="2">
    <source>
        <dbReference type="ARBA" id="ARBA00009810"/>
    </source>
</evidence>
<dbReference type="Pfam" id="PF07715">
    <property type="entry name" value="Plug"/>
    <property type="match status" value="1"/>
</dbReference>
<evidence type="ECO:0000256" key="3">
    <source>
        <dbReference type="ARBA" id="ARBA00022448"/>
    </source>
</evidence>
<dbReference type="eggNOG" id="COG4773">
    <property type="taxonomic scope" value="Bacteria"/>
</dbReference>
<protein>
    <submittedName>
        <fullName evidence="21">TonB-dependent siderophore receptor</fullName>
    </submittedName>
</protein>
<evidence type="ECO:0000256" key="14">
    <source>
        <dbReference type="PROSITE-ProRule" id="PRU01360"/>
    </source>
</evidence>
<keyword evidence="9" id="KW-0406">Ion transport</keyword>
<gene>
    <name evidence="21" type="ordered locus">Rvan_0499</name>
</gene>
<dbReference type="AlphaFoldDB" id="E3HYP0"/>
<evidence type="ECO:0000259" key="19">
    <source>
        <dbReference type="Pfam" id="PF00593"/>
    </source>
</evidence>
<dbReference type="PANTHER" id="PTHR32552:SF82">
    <property type="entry name" value="FCUA PROTEIN"/>
    <property type="match status" value="1"/>
</dbReference>
<reference evidence="22" key="1">
    <citation type="journal article" date="2011" name="J. Bacteriol.">
        <title>Genome sequences of eight morphologically diverse alphaproteobacteria.</title>
        <authorList>
            <consortium name="US DOE Joint Genome Institute"/>
            <person name="Brown P.J."/>
            <person name="Kysela D.T."/>
            <person name="Buechlein A."/>
            <person name="Hemmerich C."/>
            <person name="Brun Y.V."/>
        </authorList>
    </citation>
    <scope>NUCLEOTIDE SEQUENCE [LARGE SCALE GENOMIC DNA]</scope>
    <source>
        <strain evidence="22">ATCC 17100 / ATH 3.1.1 / DSM 162 / LMG 4299</strain>
    </source>
</reference>
<evidence type="ECO:0000256" key="18">
    <source>
        <dbReference type="SAM" id="SignalP"/>
    </source>
</evidence>
<evidence type="ECO:0000256" key="15">
    <source>
        <dbReference type="PROSITE-ProRule" id="PRU10144"/>
    </source>
</evidence>
<dbReference type="Proteomes" id="UP000001399">
    <property type="component" value="Chromosome"/>
</dbReference>
<dbReference type="HOGENOM" id="CLU_008287_22_1_5"/>
<dbReference type="GO" id="GO:0015344">
    <property type="term" value="F:siderophore uptake transmembrane transporter activity"/>
    <property type="evidence" value="ECO:0007669"/>
    <property type="project" value="TreeGrafter"/>
</dbReference>
<dbReference type="PROSITE" id="PS01156">
    <property type="entry name" value="TONB_DEPENDENT_REC_2"/>
    <property type="match status" value="1"/>
</dbReference>
<evidence type="ECO:0000256" key="7">
    <source>
        <dbReference type="ARBA" id="ARBA00022729"/>
    </source>
</evidence>